<comment type="caution">
    <text evidence="2">The sequence shown here is derived from an EMBL/GenBank/DDBJ whole genome shotgun (WGS) entry which is preliminary data.</text>
</comment>
<accession>A0ABN7U700</accession>
<feature type="region of interest" description="Disordered" evidence="1">
    <location>
        <begin position="1"/>
        <end position="20"/>
    </location>
</feature>
<dbReference type="EMBL" id="CAJVQB010000662">
    <property type="protein sequence ID" value="CAG8500976.1"/>
    <property type="molecule type" value="Genomic_DNA"/>
</dbReference>
<name>A0ABN7U700_GIGMA</name>
<dbReference type="Proteomes" id="UP000789901">
    <property type="component" value="Unassembled WGS sequence"/>
</dbReference>
<keyword evidence="3" id="KW-1185">Reference proteome</keyword>
<sequence>MKAESVDQDVDSCNSNDSNDSECKMRNIINNFCSLSMDDNSQSLEFQNLAIQQSVQQIVKKQLN</sequence>
<feature type="compositionally biased region" description="Acidic residues" evidence="1">
    <location>
        <begin position="1"/>
        <end position="10"/>
    </location>
</feature>
<protein>
    <submittedName>
        <fullName evidence="2">16010_t:CDS:1</fullName>
    </submittedName>
</protein>
<proteinExistence type="predicted"/>
<organism evidence="2 3">
    <name type="scientific">Gigaspora margarita</name>
    <dbReference type="NCBI Taxonomy" id="4874"/>
    <lineage>
        <taxon>Eukaryota</taxon>
        <taxon>Fungi</taxon>
        <taxon>Fungi incertae sedis</taxon>
        <taxon>Mucoromycota</taxon>
        <taxon>Glomeromycotina</taxon>
        <taxon>Glomeromycetes</taxon>
        <taxon>Diversisporales</taxon>
        <taxon>Gigasporaceae</taxon>
        <taxon>Gigaspora</taxon>
    </lineage>
</organism>
<evidence type="ECO:0000313" key="2">
    <source>
        <dbReference type="EMBL" id="CAG8500976.1"/>
    </source>
</evidence>
<evidence type="ECO:0000313" key="3">
    <source>
        <dbReference type="Proteomes" id="UP000789901"/>
    </source>
</evidence>
<gene>
    <name evidence="2" type="ORF">GMARGA_LOCUS2200</name>
</gene>
<reference evidence="2 3" key="1">
    <citation type="submission" date="2021-06" db="EMBL/GenBank/DDBJ databases">
        <authorList>
            <person name="Kallberg Y."/>
            <person name="Tangrot J."/>
            <person name="Rosling A."/>
        </authorList>
    </citation>
    <scope>NUCLEOTIDE SEQUENCE [LARGE SCALE GENOMIC DNA]</scope>
    <source>
        <strain evidence="2 3">120-4 pot B 10/14</strain>
    </source>
</reference>
<evidence type="ECO:0000256" key="1">
    <source>
        <dbReference type="SAM" id="MobiDB-lite"/>
    </source>
</evidence>